<feature type="domain" description="Thiolase N-terminal" evidence="13">
    <location>
        <begin position="4"/>
        <end position="269"/>
    </location>
</feature>
<dbReference type="PIRSF" id="PIRSF000429">
    <property type="entry name" value="Ac-CoA_Ac_transf"/>
    <property type="match status" value="1"/>
</dbReference>
<dbReference type="InterPro" id="IPR012793">
    <property type="entry name" value="PcaF"/>
</dbReference>
<feature type="active site" description="Acyl-thioester intermediate" evidence="11">
    <location>
        <position position="90"/>
    </location>
</feature>
<dbReference type="InterPro" id="IPR020610">
    <property type="entry name" value="Thiolase_AS"/>
</dbReference>
<dbReference type="NCBIfam" id="TIGR02430">
    <property type="entry name" value="pcaF"/>
    <property type="match status" value="1"/>
</dbReference>
<evidence type="ECO:0000256" key="9">
    <source>
        <dbReference type="ARBA" id="ARBA00041222"/>
    </source>
</evidence>
<dbReference type="InterPro" id="IPR016039">
    <property type="entry name" value="Thiolase-like"/>
</dbReference>
<comment type="caution">
    <text evidence="15">The sequence shown here is derived from an EMBL/GenBank/DDBJ whole genome shotgun (WGS) entry which is preliminary data.</text>
</comment>
<evidence type="ECO:0000256" key="5">
    <source>
        <dbReference type="ARBA" id="ARBA00016181"/>
    </source>
</evidence>
<dbReference type="HOGENOM" id="CLU_031026_2_2_6"/>
<sequence length="404" mass="43175">MEQVFICDAIRTPIGRYAGALSSIRTDDLAALPIQYLKQQHPTLAWDQLDELILGCANQAGEDNRNVARMASLLAGLPDSVPAITVNRLCASGLDAIGLAARAIKSGEAQFVLAGGVESMSRAPFVQSKPETAFSRTPSIYDTTIGWRFINPKFKANFGVDSMPETAENVAEKYQISREDQDLFAFNSQKKTATAQLNGVFAEEICAVEIIDRKKNLTRITEDEHPRADTSLESLAKLKAPFRKQDGSVTAGNASGVNDGAACVLLTSEAFATANQLKPLAKVIAMASAGVEAKYMGIGPVPAVQKLLKQTGLSLDQMDVIELNEAFAAQSLAVMRELGLDDDDARVNPNGGAIALGHPLGMSGTRLVITAMKELKRRNGKYALCTMCVGVGQGVALILENFDA</sequence>
<evidence type="ECO:0000313" key="16">
    <source>
        <dbReference type="Proteomes" id="UP000013148"/>
    </source>
</evidence>
<evidence type="ECO:0000256" key="3">
    <source>
        <dbReference type="ARBA" id="ARBA00010982"/>
    </source>
</evidence>
<dbReference type="InterPro" id="IPR020616">
    <property type="entry name" value="Thiolase_N"/>
</dbReference>
<dbReference type="PATRIC" id="fig|1217656.3.peg.449"/>
<feature type="active site" description="Proton acceptor" evidence="11">
    <location>
        <position position="388"/>
    </location>
</feature>
<comment type="function">
    <text evidence="1">Catalyzes thiolytic cleavage of beta-ketoadipyl-CoA to succinyl-CoA and acetyl-CoA.</text>
</comment>
<evidence type="ECO:0000256" key="2">
    <source>
        <dbReference type="ARBA" id="ARBA00005071"/>
    </source>
</evidence>
<evidence type="ECO:0000256" key="6">
    <source>
        <dbReference type="ARBA" id="ARBA00022679"/>
    </source>
</evidence>
<accession>N8X339</accession>
<comment type="similarity">
    <text evidence="3 12">Belongs to the thiolase-like superfamily. Thiolase family.</text>
</comment>
<dbReference type="PANTHER" id="PTHR18919">
    <property type="entry name" value="ACETYL-COA C-ACYLTRANSFERASE"/>
    <property type="match status" value="1"/>
</dbReference>
<dbReference type="PANTHER" id="PTHR18919:SF107">
    <property type="entry name" value="ACETYL-COA ACETYLTRANSFERASE, CYTOSOLIC"/>
    <property type="match status" value="1"/>
</dbReference>
<evidence type="ECO:0000256" key="4">
    <source>
        <dbReference type="ARBA" id="ARBA00012233"/>
    </source>
</evidence>
<dbReference type="SUPFAM" id="SSF53901">
    <property type="entry name" value="Thiolase-like"/>
    <property type="match status" value="2"/>
</dbReference>
<comment type="pathway">
    <text evidence="2">Aromatic compound metabolism; beta-ketoadipate pathway; acetyl-CoA and succinyl-CoA from 3-oxoadipate: step 2/2.</text>
</comment>
<dbReference type="FunFam" id="3.40.47.10:FF:000010">
    <property type="entry name" value="Acetyl-CoA acetyltransferase (Thiolase)"/>
    <property type="match status" value="1"/>
</dbReference>
<evidence type="ECO:0000256" key="12">
    <source>
        <dbReference type="RuleBase" id="RU003557"/>
    </source>
</evidence>
<dbReference type="NCBIfam" id="NF006551">
    <property type="entry name" value="PRK09050.1"/>
    <property type="match status" value="1"/>
</dbReference>
<protein>
    <recommendedName>
        <fullName evidence="5">Beta-ketoadipyl-CoA thiolase</fullName>
        <ecNumber evidence="4">2.3.1.174</ecNumber>
    </recommendedName>
    <alternativeName>
        <fullName evidence="9">3-oxoadipyl-CoA thiolase</fullName>
    </alternativeName>
</protein>
<dbReference type="AlphaFoldDB" id="N8X339"/>
<dbReference type="InterPro" id="IPR020613">
    <property type="entry name" value="Thiolase_CS"/>
</dbReference>
<dbReference type="GO" id="GO:0033812">
    <property type="term" value="F:3-oxoadipyl-CoA thiolase activity"/>
    <property type="evidence" value="ECO:0007669"/>
    <property type="project" value="UniProtKB-EC"/>
</dbReference>
<dbReference type="InterPro" id="IPR020617">
    <property type="entry name" value="Thiolase_C"/>
</dbReference>
<dbReference type="EMBL" id="APPJ01000004">
    <property type="protein sequence ID" value="ENV18656.1"/>
    <property type="molecule type" value="Genomic_DNA"/>
</dbReference>
<dbReference type="CDD" id="cd00751">
    <property type="entry name" value="thiolase"/>
    <property type="match status" value="1"/>
</dbReference>
<evidence type="ECO:0000256" key="10">
    <source>
        <dbReference type="ARBA" id="ARBA00048527"/>
    </source>
</evidence>
<keyword evidence="7" id="KW-0058">Aromatic hydrocarbons catabolism</keyword>
<name>N8X339_ACIGI</name>
<dbReference type="InterPro" id="IPR020615">
    <property type="entry name" value="Thiolase_acyl_enz_int_AS"/>
</dbReference>
<dbReference type="Pfam" id="PF00108">
    <property type="entry name" value="Thiolase_N"/>
    <property type="match status" value="1"/>
</dbReference>
<keyword evidence="8 12" id="KW-0012">Acyltransferase</keyword>
<evidence type="ECO:0000313" key="15">
    <source>
        <dbReference type="EMBL" id="ENV18656.1"/>
    </source>
</evidence>
<dbReference type="PROSITE" id="PS00099">
    <property type="entry name" value="THIOLASE_3"/>
    <property type="match status" value="1"/>
</dbReference>
<dbReference type="EC" id="2.3.1.174" evidence="4"/>
<dbReference type="PROSITE" id="PS00737">
    <property type="entry name" value="THIOLASE_2"/>
    <property type="match status" value="1"/>
</dbReference>
<keyword evidence="16" id="KW-1185">Reference proteome</keyword>
<dbReference type="PROSITE" id="PS00098">
    <property type="entry name" value="THIOLASE_1"/>
    <property type="match status" value="1"/>
</dbReference>
<dbReference type="NCBIfam" id="TIGR01930">
    <property type="entry name" value="AcCoA-C-Actrans"/>
    <property type="match status" value="1"/>
</dbReference>
<reference evidence="15 16" key="1">
    <citation type="submission" date="2013-02" db="EMBL/GenBank/DDBJ databases">
        <title>The Genome Sequence of Acinetobacter guillouiae NIPH 991.</title>
        <authorList>
            <consortium name="The Broad Institute Genome Sequencing Platform"/>
            <consortium name="The Broad Institute Genome Sequencing Center for Infectious Disease"/>
            <person name="Cerqueira G."/>
            <person name="Feldgarden M."/>
            <person name="Courvalin P."/>
            <person name="Perichon B."/>
            <person name="Grillot-Courvalin C."/>
            <person name="Clermont D."/>
            <person name="Rocha E."/>
            <person name="Yoon E.-J."/>
            <person name="Nemec A."/>
            <person name="Walker B."/>
            <person name="Young S.K."/>
            <person name="Zeng Q."/>
            <person name="Gargeya S."/>
            <person name="Fitzgerald M."/>
            <person name="Haas B."/>
            <person name="Abouelleil A."/>
            <person name="Alvarado L."/>
            <person name="Arachchi H.M."/>
            <person name="Berlin A.M."/>
            <person name="Chapman S.B."/>
            <person name="Dewar J."/>
            <person name="Goldberg J."/>
            <person name="Griggs A."/>
            <person name="Gujja S."/>
            <person name="Hansen M."/>
            <person name="Howarth C."/>
            <person name="Imamovic A."/>
            <person name="Larimer J."/>
            <person name="McCowan C."/>
            <person name="Murphy C."/>
            <person name="Neiman D."/>
            <person name="Pearson M."/>
            <person name="Priest M."/>
            <person name="Roberts A."/>
            <person name="Saif S."/>
            <person name="Shea T."/>
            <person name="Sisk P."/>
            <person name="Sykes S."/>
            <person name="Wortman J."/>
            <person name="Nusbaum C."/>
            <person name="Birren B."/>
        </authorList>
    </citation>
    <scope>NUCLEOTIDE SEQUENCE [LARGE SCALE GENOMIC DNA]</scope>
    <source>
        <strain evidence="15 16">NIPH 991</strain>
    </source>
</reference>
<proteinExistence type="inferred from homology"/>
<dbReference type="InterPro" id="IPR002155">
    <property type="entry name" value="Thiolase"/>
</dbReference>
<evidence type="ECO:0000256" key="1">
    <source>
        <dbReference type="ARBA" id="ARBA00003720"/>
    </source>
</evidence>
<evidence type="ECO:0000256" key="8">
    <source>
        <dbReference type="ARBA" id="ARBA00023315"/>
    </source>
</evidence>
<evidence type="ECO:0000259" key="13">
    <source>
        <dbReference type="Pfam" id="PF00108"/>
    </source>
</evidence>
<keyword evidence="6 12" id="KW-0808">Transferase</keyword>
<dbReference type="eggNOG" id="COG0183">
    <property type="taxonomic scope" value="Bacteria"/>
</dbReference>
<evidence type="ECO:0000256" key="7">
    <source>
        <dbReference type="ARBA" id="ARBA00022797"/>
    </source>
</evidence>
<dbReference type="Gene3D" id="3.40.47.10">
    <property type="match status" value="1"/>
</dbReference>
<dbReference type="RefSeq" id="WP_004817280.1">
    <property type="nucleotide sequence ID" value="NZ_KB849455.1"/>
</dbReference>
<evidence type="ECO:0000256" key="11">
    <source>
        <dbReference type="PIRSR" id="PIRSR000429-1"/>
    </source>
</evidence>
<dbReference type="Proteomes" id="UP000013148">
    <property type="component" value="Unassembled WGS sequence"/>
</dbReference>
<gene>
    <name evidence="15" type="ORF">F964_00456</name>
</gene>
<feature type="domain" description="Thiolase C-terminal" evidence="14">
    <location>
        <begin position="277"/>
        <end position="400"/>
    </location>
</feature>
<dbReference type="GO" id="GO:0019619">
    <property type="term" value="P:3,4-dihydroxybenzoate catabolic process"/>
    <property type="evidence" value="ECO:0007669"/>
    <property type="project" value="InterPro"/>
</dbReference>
<dbReference type="Pfam" id="PF02803">
    <property type="entry name" value="Thiolase_C"/>
    <property type="match status" value="1"/>
</dbReference>
<comment type="catalytic activity">
    <reaction evidence="10">
        <text>succinyl-CoA + acetyl-CoA = 3-oxoadipyl-CoA + CoA</text>
        <dbReference type="Rhea" id="RHEA:19481"/>
        <dbReference type="ChEBI" id="CHEBI:57287"/>
        <dbReference type="ChEBI" id="CHEBI:57288"/>
        <dbReference type="ChEBI" id="CHEBI:57292"/>
        <dbReference type="ChEBI" id="CHEBI:57348"/>
        <dbReference type="EC" id="2.3.1.174"/>
    </reaction>
</comment>
<organism evidence="15 16">
    <name type="scientific">Acinetobacter guillouiae NIPH 991</name>
    <dbReference type="NCBI Taxonomy" id="1217656"/>
    <lineage>
        <taxon>Bacteria</taxon>
        <taxon>Pseudomonadati</taxon>
        <taxon>Pseudomonadota</taxon>
        <taxon>Gammaproteobacteria</taxon>
        <taxon>Moraxellales</taxon>
        <taxon>Moraxellaceae</taxon>
        <taxon>Acinetobacter</taxon>
    </lineage>
</organism>
<feature type="active site" description="Proton acceptor" evidence="11">
    <location>
        <position position="358"/>
    </location>
</feature>
<evidence type="ECO:0000259" key="14">
    <source>
        <dbReference type="Pfam" id="PF02803"/>
    </source>
</evidence>